<accession>A0A6M2DSA1</accession>
<keyword evidence="1" id="KW-0472">Membrane</keyword>
<dbReference type="SUPFAM" id="SSF103481">
    <property type="entry name" value="Multidrug resistance efflux transporter EmrE"/>
    <property type="match status" value="1"/>
</dbReference>
<dbReference type="AlphaFoldDB" id="A0A6M2DSA1"/>
<evidence type="ECO:0000313" key="2">
    <source>
        <dbReference type="EMBL" id="NOV49072.1"/>
    </source>
</evidence>
<dbReference type="EMBL" id="GIIL01005346">
    <property type="protein sequence ID" value="NOV49072.1"/>
    <property type="molecule type" value="Transcribed_RNA"/>
</dbReference>
<reference evidence="2" key="1">
    <citation type="submission" date="2020-03" db="EMBL/GenBank/DDBJ databases">
        <title>Transcriptomic Profiling of the Digestive Tract of the Rat Flea, Xenopsylla cheopis, Following Blood Feeding and Infection with Yersinia pestis.</title>
        <authorList>
            <person name="Bland D.M."/>
            <person name="Martens C.A."/>
            <person name="Virtaneva K."/>
            <person name="Kanakabandi K."/>
            <person name="Long D."/>
            <person name="Rosenke R."/>
            <person name="Saturday G.A."/>
            <person name="Hoyt F.H."/>
            <person name="Bruno D.P."/>
            <person name="Ribeiro J.M.C."/>
            <person name="Hinnebusch J."/>
        </authorList>
    </citation>
    <scope>NUCLEOTIDE SEQUENCE</scope>
</reference>
<sequence length="77" mass="8392">MFEKKHYAVVAGSFASAASLFGKLISLVDYSSYQVLFGTFIFGETTGILWWMGFVLILIGLYVITANDSDGVKAKDA</sequence>
<keyword evidence="1" id="KW-0812">Transmembrane</keyword>
<evidence type="ECO:0000256" key="1">
    <source>
        <dbReference type="SAM" id="Phobius"/>
    </source>
</evidence>
<proteinExistence type="predicted"/>
<keyword evidence="1" id="KW-1133">Transmembrane helix</keyword>
<protein>
    <submittedName>
        <fullName evidence="2">Putative product</fullName>
    </submittedName>
</protein>
<name>A0A6M2DSA1_XENCH</name>
<organism evidence="2">
    <name type="scientific">Xenopsylla cheopis</name>
    <name type="common">Oriental rat flea</name>
    <name type="synonym">Pulex cheopis</name>
    <dbReference type="NCBI Taxonomy" id="163159"/>
    <lineage>
        <taxon>Eukaryota</taxon>
        <taxon>Metazoa</taxon>
        <taxon>Ecdysozoa</taxon>
        <taxon>Arthropoda</taxon>
        <taxon>Hexapoda</taxon>
        <taxon>Insecta</taxon>
        <taxon>Pterygota</taxon>
        <taxon>Neoptera</taxon>
        <taxon>Endopterygota</taxon>
        <taxon>Siphonaptera</taxon>
        <taxon>Pulicidae</taxon>
        <taxon>Xenopsyllinae</taxon>
        <taxon>Xenopsylla</taxon>
    </lineage>
</organism>
<feature type="transmembrane region" description="Helical" evidence="1">
    <location>
        <begin position="7"/>
        <end position="28"/>
    </location>
</feature>
<feature type="transmembrane region" description="Helical" evidence="1">
    <location>
        <begin position="48"/>
        <end position="65"/>
    </location>
</feature>
<dbReference type="InterPro" id="IPR037185">
    <property type="entry name" value="EmrE-like"/>
</dbReference>